<dbReference type="EMBL" id="FJOG01000005">
    <property type="protein sequence ID" value="CZR54522.1"/>
    <property type="molecule type" value="Genomic_DNA"/>
</dbReference>
<dbReference type="PANTHER" id="PTHR24148:SF73">
    <property type="entry name" value="HET DOMAIN PROTEIN (AFU_ORTHOLOGUE AFUA_8G01020)"/>
    <property type="match status" value="1"/>
</dbReference>
<feature type="domain" description="Heterokaryon incompatibility" evidence="1">
    <location>
        <begin position="68"/>
        <end position="230"/>
    </location>
</feature>
<dbReference type="STRING" id="576137.A0A1L7WP31"/>
<reference evidence="2 3" key="1">
    <citation type="submission" date="2016-03" db="EMBL/GenBank/DDBJ databases">
        <authorList>
            <person name="Ploux O."/>
        </authorList>
    </citation>
    <scope>NUCLEOTIDE SEQUENCE [LARGE SCALE GENOMIC DNA]</scope>
    <source>
        <strain evidence="2 3">UAMH 11012</strain>
    </source>
</reference>
<dbReference type="Pfam" id="PF06985">
    <property type="entry name" value="HET"/>
    <property type="match status" value="1"/>
</dbReference>
<dbReference type="InterPro" id="IPR010730">
    <property type="entry name" value="HET"/>
</dbReference>
<dbReference type="PANTHER" id="PTHR24148">
    <property type="entry name" value="ANKYRIN REPEAT DOMAIN-CONTAINING PROTEIN 39 HOMOLOG-RELATED"/>
    <property type="match status" value="1"/>
</dbReference>
<proteinExistence type="predicted"/>
<organism evidence="2 3">
    <name type="scientific">Phialocephala subalpina</name>
    <dbReference type="NCBI Taxonomy" id="576137"/>
    <lineage>
        <taxon>Eukaryota</taxon>
        <taxon>Fungi</taxon>
        <taxon>Dikarya</taxon>
        <taxon>Ascomycota</taxon>
        <taxon>Pezizomycotina</taxon>
        <taxon>Leotiomycetes</taxon>
        <taxon>Helotiales</taxon>
        <taxon>Mollisiaceae</taxon>
        <taxon>Phialocephala</taxon>
        <taxon>Phialocephala fortinii species complex</taxon>
    </lineage>
</organism>
<dbReference type="OrthoDB" id="2157530at2759"/>
<keyword evidence="3" id="KW-1185">Reference proteome</keyword>
<sequence length="678" mass="76847">MNNYRFPGSSSLFRSSLKQNKTAPYSYVPLNKSDHKVRLLTLLPGNLGEDIHVQLCARTLTQTCTPSYEALSYAWGTAESPTNIYVGNSKDQVLSVSKNLACALDHLRFKETSRTLWVDAICVDQQNLEERSQQVGRMADIYRLAERVIVWVGPEEDGSSLAVDMLRTLGTNVEVDWLMRLIKPSREAETGGGTHWSDRSVILPFKGEDGIPIRKLLNRSWFERLWIRQEICLASPGAILVCGFDTIPWSDFRKAVFCLNYKRGPDGFFGEKTKFKARLQMIYRLSDKGDIPFGSLMHRTRNCKCSDPRDRVYALLSIYNRNLNIVPDYRLSKEEVYQDFCLRHIASINYRNLDILKSCEMPISPSDLPSWVPDWSIRNVSVTIQTSFASGNSAADVRYLGDGVMRVMGVKVATIVHADEIPIFDLSTNETVALIRRFSPADLDINGGEVFDTYYRTLCCDQFRDSIDPPAIMFPSHDKSKEALRFFLGSEGNVEPGNPLDPEIELYANWARYFMKGRSFFSTENGHIGLGPKAANPEDDVVVFAGCDSPMLLRSTDNGRYRIVGECFIYDLSHSEALLGPLPEGYQQIFRTDERGEQSRTAYYNRNTGLTHTIDPRLNLFRTELQENGVLKIYVREPEIDAQSQDEGSVIRMRTSAFEPESEVCRLMGIDIGPFDLV</sequence>
<dbReference type="InterPro" id="IPR052895">
    <property type="entry name" value="HetReg/Transcr_Mod"/>
</dbReference>
<evidence type="ECO:0000313" key="3">
    <source>
        <dbReference type="Proteomes" id="UP000184330"/>
    </source>
</evidence>
<gene>
    <name evidence="2" type="ORF">PAC_04406</name>
</gene>
<protein>
    <recommendedName>
        <fullName evidence="1">Heterokaryon incompatibility domain-containing protein</fullName>
    </recommendedName>
</protein>
<dbReference type="Pfam" id="PF26639">
    <property type="entry name" value="Het-6_barrel"/>
    <property type="match status" value="1"/>
</dbReference>
<dbReference type="Gene3D" id="2.20.70.10">
    <property type="match status" value="1"/>
</dbReference>
<evidence type="ECO:0000259" key="1">
    <source>
        <dbReference type="Pfam" id="PF06985"/>
    </source>
</evidence>
<name>A0A1L7WP31_9HELO</name>
<evidence type="ECO:0000313" key="2">
    <source>
        <dbReference type="EMBL" id="CZR54522.1"/>
    </source>
</evidence>
<accession>A0A1L7WP31</accession>
<dbReference type="Proteomes" id="UP000184330">
    <property type="component" value="Unassembled WGS sequence"/>
</dbReference>
<dbReference type="AlphaFoldDB" id="A0A1L7WP31"/>